<feature type="domain" description="N-acetyltransferase" evidence="3">
    <location>
        <begin position="19"/>
        <end position="181"/>
    </location>
</feature>
<keyword evidence="5" id="KW-1185">Reference proteome</keyword>
<dbReference type="EMBL" id="CP000804">
    <property type="protein sequence ID" value="ABU56825.1"/>
    <property type="molecule type" value="Genomic_DNA"/>
</dbReference>
<reference evidence="4 5" key="1">
    <citation type="submission" date="2007-08" db="EMBL/GenBank/DDBJ databases">
        <title>Complete sequence of Roseiflexus castenholzii DSM 13941.</title>
        <authorList>
            <consortium name="US DOE Joint Genome Institute"/>
            <person name="Copeland A."/>
            <person name="Lucas S."/>
            <person name="Lapidus A."/>
            <person name="Barry K."/>
            <person name="Glavina del Rio T."/>
            <person name="Dalin E."/>
            <person name="Tice H."/>
            <person name="Pitluck S."/>
            <person name="Thompson L.S."/>
            <person name="Brettin T."/>
            <person name="Bruce D."/>
            <person name="Detter J.C."/>
            <person name="Han C."/>
            <person name="Tapia R."/>
            <person name="Schmutz J."/>
            <person name="Larimer F."/>
            <person name="Land M."/>
            <person name="Hauser L."/>
            <person name="Kyrpides N."/>
            <person name="Mikhailova N."/>
            <person name="Bryant D.A."/>
            <person name="Hanada S."/>
            <person name="Tsukatani Y."/>
            <person name="Richardson P."/>
        </authorList>
    </citation>
    <scope>NUCLEOTIDE SEQUENCE [LARGE SCALE GENOMIC DNA]</scope>
    <source>
        <strain evidence="5">DSM 13941 / HLO8</strain>
    </source>
</reference>
<dbReference type="InterPro" id="IPR016181">
    <property type="entry name" value="Acyl_CoA_acyltransferase"/>
</dbReference>
<keyword evidence="1 4" id="KW-0808">Transferase</keyword>
<dbReference type="PANTHER" id="PTHR43877:SF1">
    <property type="entry name" value="ACETYLTRANSFERASE"/>
    <property type="match status" value="1"/>
</dbReference>
<accession>A7NH78</accession>
<dbReference type="Gene3D" id="3.40.630.30">
    <property type="match status" value="1"/>
</dbReference>
<dbReference type="PROSITE" id="PS51186">
    <property type="entry name" value="GNAT"/>
    <property type="match status" value="1"/>
</dbReference>
<dbReference type="STRING" id="383372.Rcas_0703"/>
<dbReference type="eggNOG" id="COG1247">
    <property type="taxonomic scope" value="Bacteria"/>
</dbReference>
<evidence type="ECO:0000313" key="4">
    <source>
        <dbReference type="EMBL" id="ABU56825.1"/>
    </source>
</evidence>
<protein>
    <submittedName>
        <fullName evidence="4">GCN5-related N-acetyltransferase</fullName>
    </submittedName>
</protein>
<evidence type="ECO:0000256" key="1">
    <source>
        <dbReference type="ARBA" id="ARBA00022679"/>
    </source>
</evidence>
<gene>
    <name evidence="4" type="ordered locus">Rcas_0703</name>
</gene>
<keyword evidence="2" id="KW-0012">Acyltransferase</keyword>
<name>A7NH78_ROSCS</name>
<dbReference type="InterPro" id="IPR000182">
    <property type="entry name" value="GNAT_dom"/>
</dbReference>
<dbReference type="GO" id="GO:0016747">
    <property type="term" value="F:acyltransferase activity, transferring groups other than amino-acyl groups"/>
    <property type="evidence" value="ECO:0007669"/>
    <property type="project" value="InterPro"/>
</dbReference>
<proteinExistence type="predicted"/>
<dbReference type="Proteomes" id="UP000000263">
    <property type="component" value="Chromosome"/>
</dbReference>
<evidence type="ECO:0000256" key="2">
    <source>
        <dbReference type="ARBA" id="ARBA00023315"/>
    </source>
</evidence>
<dbReference type="InterPro" id="IPR050832">
    <property type="entry name" value="Bact_Acetyltransf"/>
</dbReference>
<evidence type="ECO:0000313" key="5">
    <source>
        <dbReference type="Proteomes" id="UP000000263"/>
    </source>
</evidence>
<organism evidence="4 5">
    <name type="scientific">Roseiflexus castenholzii (strain DSM 13941 / HLO8)</name>
    <dbReference type="NCBI Taxonomy" id="383372"/>
    <lineage>
        <taxon>Bacteria</taxon>
        <taxon>Bacillati</taxon>
        <taxon>Chloroflexota</taxon>
        <taxon>Chloroflexia</taxon>
        <taxon>Chloroflexales</taxon>
        <taxon>Roseiflexineae</taxon>
        <taxon>Roseiflexaceae</taxon>
        <taxon>Roseiflexus</taxon>
    </lineage>
</organism>
<dbReference type="OrthoDB" id="8221829at2"/>
<evidence type="ECO:0000259" key="3">
    <source>
        <dbReference type="PROSITE" id="PS51186"/>
    </source>
</evidence>
<dbReference type="SUPFAM" id="SSF55729">
    <property type="entry name" value="Acyl-CoA N-acyltransferases (Nat)"/>
    <property type="match status" value="1"/>
</dbReference>
<dbReference type="HOGENOM" id="CLU_119400_0_0_0"/>
<sequence length="181" mass="20435">MVERVEAPIAATLRNGQAVTIRPLAEHDREALLQFGRSLPDDDWLYLETDLHNPDIIDRLVNAYAAENWRQFVAVTEIGEIVGYSAVRRLPGWSSHVGDIHLIVRKDYRRCGLGTAMAQAIFDAARDLGVAKVIVEILQEQTSGIAIFERLGFKIEGTFSDHARDHAGRRHHLYILAYHII</sequence>
<dbReference type="KEGG" id="rca:Rcas_0703"/>
<dbReference type="AlphaFoldDB" id="A7NH78"/>
<dbReference type="PANTHER" id="PTHR43877">
    <property type="entry name" value="AMINOALKYLPHOSPHONATE N-ACETYLTRANSFERASE-RELATED-RELATED"/>
    <property type="match status" value="1"/>
</dbReference>
<dbReference type="Pfam" id="PF00583">
    <property type="entry name" value="Acetyltransf_1"/>
    <property type="match status" value="1"/>
</dbReference>
<dbReference type="RefSeq" id="WP_012119255.1">
    <property type="nucleotide sequence ID" value="NC_009767.1"/>
</dbReference>
<dbReference type="CDD" id="cd04301">
    <property type="entry name" value="NAT_SF"/>
    <property type="match status" value="1"/>
</dbReference>